<name>A0A5A7NZ27_STRAF</name>
<gene>
    <name evidence="1" type="ORF">STAS_01340</name>
</gene>
<evidence type="ECO:0000313" key="1">
    <source>
        <dbReference type="EMBL" id="GER25740.1"/>
    </source>
</evidence>
<dbReference type="Proteomes" id="UP000325081">
    <property type="component" value="Unassembled WGS sequence"/>
</dbReference>
<accession>A0A5A7NZ27</accession>
<dbReference type="EMBL" id="BKCP01000447">
    <property type="protein sequence ID" value="GER25740.1"/>
    <property type="molecule type" value="Genomic_DNA"/>
</dbReference>
<reference evidence="2" key="1">
    <citation type="journal article" date="2019" name="Curr. Biol.">
        <title>Genome Sequence of Striga asiatica Provides Insight into the Evolution of Plant Parasitism.</title>
        <authorList>
            <person name="Yoshida S."/>
            <person name="Kim S."/>
            <person name="Wafula E.K."/>
            <person name="Tanskanen J."/>
            <person name="Kim Y.M."/>
            <person name="Honaas L."/>
            <person name="Yang Z."/>
            <person name="Spallek T."/>
            <person name="Conn C.E."/>
            <person name="Ichihashi Y."/>
            <person name="Cheong K."/>
            <person name="Cui S."/>
            <person name="Der J.P."/>
            <person name="Gundlach H."/>
            <person name="Jiao Y."/>
            <person name="Hori C."/>
            <person name="Ishida J.K."/>
            <person name="Kasahara H."/>
            <person name="Kiba T."/>
            <person name="Kim M.S."/>
            <person name="Koo N."/>
            <person name="Laohavisit A."/>
            <person name="Lee Y.H."/>
            <person name="Lumba S."/>
            <person name="McCourt P."/>
            <person name="Mortimer J.C."/>
            <person name="Mutuku J.M."/>
            <person name="Nomura T."/>
            <person name="Sasaki-Sekimoto Y."/>
            <person name="Seto Y."/>
            <person name="Wang Y."/>
            <person name="Wakatake T."/>
            <person name="Sakakibara H."/>
            <person name="Demura T."/>
            <person name="Yamaguchi S."/>
            <person name="Yoneyama K."/>
            <person name="Manabe R.I."/>
            <person name="Nelson D.C."/>
            <person name="Schulman A.H."/>
            <person name="Timko M.P."/>
            <person name="dePamphilis C.W."/>
            <person name="Choi D."/>
            <person name="Shirasu K."/>
        </authorList>
    </citation>
    <scope>NUCLEOTIDE SEQUENCE [LARGE SCALE GENOMIC DNA]</scope>
    <source>
        <strain evidence="2">cv. UVA1</strain>
    </source>
</reference>
<keyword evidence="2" id="KW-1185">Reference proteome</keyword>
<evidence type="ECO:0000313" key="2">
    <source>
        <dbReference type="Proteomes" id="UP000325081"/>
    </source>
</evidence>
<sequence length="210" mass="23636">MVHDSTDLEPQCRFQVIMRISRAGASAAHESIWENGRCQKEMPYLLGSQFIDTSYAYVRILSYSVHRSGPLMCMPSNEPSFLDFHLGSNHQTHLYNFVDFSDSSLCKTFLYIIYFLFHSSVSGNGRGRAAKSPAASRRPAEVTIAEGAQVALSPNLVQVSRPIPLPVWSGTNLKYFRHDCEVPHLCEIQLPKAEDSFSKPSEGFYDFFAD</sequence>
<organism evidence="1 2">
    <name type="scientific">Striga asiatica</name>
    <name type="common">Asiatic witchweed</name>
    <name type="synonym">Buchnera asiatica</name>
    <dbReference type="NCBI Taxonomy" id="4170"/>
    <lineage>
        <taxon>Eukaryota</taxon>
        <taxon>Viridiplantae</taxon>
        <taxon>Streptophyta</taxon>
        <taxon>Embryophyta</taxon>
        <taxon>Tracheophyta</taxon>
        <taxon>Spermatophyta</taxon>
        <taxon>Magnoliopsida</taxon>
        <taxon>eudicotyledons</taxon>
        <taxon>Gunneridae</taxon>
        <taxon>Pentapetalae</taxon>
        <taxon>asterids</taxon>
        <taxon>lamiids</taxon>
        <taxon>Lamiales</taxon>
        <taxon>Orobanchaceae</taxon>
        <taxon>Buchnereae</taxon>
        <taxon>Striga</taxon>
    </lineage>
</organism>
<comment type="caution">
    <text evidence="1">The sequence shown here is derived from an EMBL/GenBank/DDBJ whole genome shotgun (WGS) entry which is preliminary data.</text>
</comment>
<dbReference type="AlphaFoldDB" id="A0A5A7NZ27"/>
<proteinExistence type="predicted"/>
<protein>
    <submittedName>
        <fullName evidence="1">Nodal</fullName>
    </submittedName>
</protein>